<dbReference type="NCBIfam" id="NF045515">
    <property type="entry name" value="Glp_gephyrin"/>
    <property type="match status" value="1"/>
</dbReference>
<dbReference type="GO" id="GO:0061599">
    <property type="term" value="F:molybdopterin molybdotransferase activity"/>
    <property type="evidence" value="ECO:0007669"/>
    <property type="project" value="UniProtKB-UniRule"/>
</dbReference>
<dbReference type="Pfam" id="PF00994">
    <property type="entry name" value="MoCF_biosynth"/>
    <property type="match status" value="1"/>
</dbReference>
<proteinExistence type="inferred from homology"/>
<dbReference type="KEGG" id="tvr:TVD_02615"/>
<evidence type="ECO:0000256" key="9">
    <source>
        <dbReference type="ARBA" id="ARBA00023150"/>
    </source>
</evidence>
<dbReference type="InterPro" id="IPR036688">
    <property type="entry name" value="MoeA_C_domain_IV_sf"/>
</dbReference>
<evidence type="ECO:0000256" key="3">
    <source>
        <dbReference type="ARBA" id="ARBA00005046"/>
    </source>
</evidence>
<comment type="cofactor">
    <cofactor evidence="1 11">
        <name>Mg(2+)</name>
        <dbReference type="ChEBI" id="CHEBI:18420"/>
    </cofactor>
</comment>
<dbReference type="FunFam" id="3.40.980.10:FF:000004">
    <property type="entry name" value="Molybdopterin molybdenumtransferase"/>
    <property type="match status" value="1"/>
</dbReference>
<evidence type="ECO:0000256" key="2">
    <source>
        <dbReference type="ARBA" id="ARBA00002901"/>
    </source>
</evidence>
<dbReference type="Pfam" id="PF03454">
    <property type="entry name" value="MoeA_C"/>
    <property type="match status" value="1"/>
</dbReference>
<evidence type="ECO:0000313" key="14">
    <source>
        <dbReference type="Proteomes" id="UP000064201"/>
    </source>
</evidence>
<dbReference type="RefSeq" id="WP_047250733.1">
    <property type="nucleotide sequence ID" value="NZ_CP011367.1"/>
</dbReference>
<dbReference type="OrthoDB" id="9804758at2"/>
<dbReference type="InterPro" id="IPR036425">
    <property type="entry name" value="MoaB/Mog-like_dom_sf"/>
</dbReference>
<sequence length="418" mass="44169">MPEAAPGCDDFDPSAKTLEQARAAILEACRTITQSEQVTLEEALGRTLAQPIHARIDVPPAAVSAMDGYALRAADATDGACLALVGTSAAGHPWDGELQPGQCLRILTGAVVPAGAELVIMQEQVQRDGESITLQNGGLTTGHNIRGPGSDTAAGSPLYASGQRIGAAEIGVLASQGIARVSVLRRPRVAFFSTGDELVPVDQPLGPGQIHDSNRHTLRALLSAYPVEVLDYGVIRDTEAEVSRALTRAGADADMIITTGGVSVGDADHVTRVLQASGQVGFWKLAIKPGRPLAFGQFGRAHFFGLPGNPVAVMTTFALLVRPALLQLAGRDATEPQTLNARLLEDLYKTPGRKDFQRALLETDDRGWVVRAAGGQGSHQLRAMSEANAYVVLPRESSGARAGDWVEVLPFREIFPEV</sequence>
<dbReference type="InterPro" id="IPR038987">
    <property type="entry name" value="MoeA-like"/>
</dbReference>
<evidence type="ECO:0000256" key="6">
    <source>
        <dbReference type="ARBA" id="ARBA00022679"/>
    </source>
</evidence>
<dbReference type="PROSITE" id="PS01079">
    <property type="entry name" value="MOCF_BIOSYNTHESIS_2"/>
    <property type="match status" value="1"/>
</dbReference>
<evidence type="ECO:0000256" key="11">
    <source>
        <dbReference type="RuleBase" id="RU365090"/>
    </source>
</evidence>
<dbReference type="EC" id="2.10.1.1" evidence="11"/>
<dbReference type="SMART" id="SM00852">
    <property type="entry name" value="MoCF_biosynth"/>
    <property type="match status" value="1"/>
</dbReference>
<dbReference type="PANTHER" id="PTHR10192">
    <property type="entry name" value="MOLYBDOPTERIN BIOSYNTHESIS PROTEIN"/>
    <property type="match status" value="1"/>
</dbReference>
<evidence type="ECO:0000259" key="12">
    <source>
        <dbReference type="SMART" id="SM00852"/>
    </source>
</evidence>
<evidence type="ECO:0000256" key="5">
    <source>
        <dbReference type="ARBA" id="ARBA00022505"/>
    </source>
</evidence>
<dbReference type="SUPFAM" id="SSF63867">
    <property type="entry name" value="MoeA C-terminal domain-like"/>
    <property type="match status" value="1"/>
</dbReference>
<dbReference type="STRING" id="106634.TVD_02615"/>
<dbReference type="Gene3D" id="3.40.980.10">
    <property type="entry name" value="MoaB/Mog-like domain"/>
    <property type="match status" value="1"/>
</dbReference>
<comment type="function">
    <text evidence="2 11">Catalyzes the insertion of molybdate into adenylated molybdopterin with the concomitant release of AMP.</text>
</comment>
<evidence type="ECO:0000256" key="1">
    <source>
        <dbReference type="ARBA" id="ARBA00001946"/>
    </source>
</evidence>
<protein>
    <recommendedName>
        <fullName evidence="11">Molybdopterin molybdenumtransferase</fullName>
        <ecNumber evidence="11">2.10.1.1</ecNumber>
    </recommendedName>
</protein>
<dbReference type="CDD" id="cd00887">
    <property type="entry name" value="MoeA"/>
    <property type="match status" value="1"/>
</dbReference>
<dbReference type="NCBIfam" id="TIGR00177">
    <property type="entry name" value="molyb_syn"/>
    <property type="match status" value="1"/>
</dbReference>
<evidence type="ECO:0000313" key="13">
    <source>
        <dbReference type="EMBL" id="AKJ94335.1"/>
    </source>
</evidence>
<keyword evidence="14" id="KW-1185">Reference proteome</keyword>
<dbReference type="EMBL" id="CP011367">
    <property type="protein sequence ID" value="AKJ94335.1"/>
    <property type="molecule type" value="Genomic_DNA"/>
</dbReference>
<dbReference type="InterPro" id="IPR036135">
    <property type="entry name" value="MoeA_linker/N_sf"/>
</dbReference>
<evidence type="ECO:0000256" key="10">
    <source>
        <dbReference type="ARBA" id="ARBA00047317"/>
    </source>
</evidence>
<dbReference type="InterPro" id="IPR005110">
    <property type="entry name" value="MoeA_linker/N"/>
</dbReference>
<dbReference type="InterPro" id="IPR005111">
    <property type="entry name" value="MoeA_C_domain_IV"/>
</dbReference>
<gene>
    <name evidence="13" type="ORF">TVD_02615</name>
</gene>
<evidence type="ECO:0000256" key="4">
    <source>
        <dbReference type="ARBA" id="ARBA00010763"/>
    </source>
</evidence>
<dbReference type="AlphaFoldDB" id="A0A0G3FZD6"/>
<dbReference type="Gene3D" id="3.90.105.10">
    <property type="entry name" value="Molybdopterin biosynthesis moea protein, domain 2"/>
    <property type="match status" value="1"/>
</dbReference>
<evidence type="ECO:0000256" key="7">
    <source>
        <dbReference type="ARBA" id="ARBA00022723"/>
    </source>
</evidence>
<keyword evidence="7 11" id="KW-0479">Metal-binding</keyword>
<dbReference type="SUPFAM" id="SSF63882">
    <property type="entry name" value="MoeA N-terminal region -like"/>
    <property type="match status" value="1"/>
</dbReference>
<dbReference type="GO" id="GO:0046872">
    <property type="term" value="F:metal ion binding"/>
    <property type="evidence" value="ECO:0007669"/>
    <property type="project" value="UniProtKB-UniRule"/>
</dbReference>
<keyword evidence="9 11" id="KW-0501">Molybdenum cofactor biosynthesis</keyword>
<comment type="catalytic activity">
    <reaction evidence="10">
        <text>adenylyl-molybdopterin + molybdate = Mo-molybdopterin + AMP + H(+)</text>
        <dbReference type="Rhea" id="RHEA:35047"/>
        <dbReference type="ChEBI" id="CHEBI:15378"/>
        <dbReference type="ChEBI" id="CHEBI:36264"/>
        <dbReference type="ChEBI" id="CHEBI:62727"/>
        <dbReference type="ChEBI" id="CHEBI:71302"/>
        <dbReference type="ChEBI" id="CHEBI:456215"/>
        <dbReference type="EC" id="2.10.1.1"/>
    </reaction>
</comment>
<dbReference type="GO" id="GO:0006777">
    <property type="term" value="P:Mo-molybdopterin cofactor biosynthetic process"/>
    <property type="evidence" value="ECO:0007669"/>
    <property type="project" value="UniProtKB-UniRule"/>
</dbReference>
<comment type="pathway">
    <text evidence="3 11">Cofactor biosynthesis; molybdopterin biosynthesis.</text>
</comment>
<dbReference type="Gene3D" id="2.40.340.10">
    <property type="entry name" value="MoeA, C-terminal, domain IV"/>
    <property type="match status" value="1"/>
</dbReference>
<dbReference type="GO" id="GO:0005829">
    <property type="term" value="C:cytosol"/>
    <property type="evidence" value="ECO:0007669"/>
    <property type="project" value="TreeGrafter"/>
</dbReference>
<comment type="similarity">
    <text evidence="4 11">Belongs to the MoeA family.</text>
</comment>
<name>A0A0G3FZD6_9GAMM</name>
<dbReference type="UniPathway" id="UPA00344"/>
<keyword evidence="8 11" id="KW-0460">Magnesium</keyword>
<keyword evidence="5 11" id="KW-0500">Molybdenum</keyword>
<dbReference type="Proteomes" id="UP000064201">
    <property type="component" value="Chromosome"/>
</dbReference>
<dbReference type="SUPFAM" id="SSF53218">
    <property type="entry name" value="Molybdenum cofactor biosynthesis proteins"/>
    <property type="match status" value="1"/>
</dbReference>
<keyword evidence="6 11" id="KW-0808">Transferase</keyword>
<dbReference type="PANTHER" id="PTHR10192:SF5">
    <property type="entry name" value="GEPHYRIN"/>
    <property type="match status" value="1"/>
</dbReference>
<dbReference type="InterPro" id="IPR008284">
    <property type="entry name" value="MoCF_biosynth_CS"/>
</dbReference>
<organism evidence="13 14">
    <name type="scientific">Thioalkalivibrio versutus</name>
    <dbReference type="NCBI Taxonomy" id="106634"/>
    <lineage>
        <taxon>Bacteria</taxon>
        <taxon>Pseudomonadati</taxon>
        <taxon>Pseudomonadota</taxon>
        <taxon>Gammaproteobacteria</taxon>
        <taxon>Chromatiales</taxon>
        <taxon>Ectothiorhodospiraceae</taxon>
        <taxon>Thioalkalivibrio</taxon>
    </lineage>
</organism>
<dbReference type="InterPro" id="IPR001453">
    <property type="entry name" value="MoaB/Mog_dom"/>
</dbReference>
<dbReference type="Pfam" id="PF03453">
    <property type="entry name" value="MoeA_N"/>
    <property type="match status" value="1"/>
</dbReference>
<reference evidence="13 14" key="1">
    <citation type="submission" date="2015-04" db="EMBL/GenBank/DDBJ databases">
        <title>Complete Sequence for the Genome of the Thioalkalivibrio versutus D301.</title>
        <authorList>
            <person name="Mu T."/>
            <person name="Zhou J."/>
            <person name="Xu X."/>
        </authorList>
    </citation>
    <scope>NUCLEOTIDE SEQUENCE [LARGE SCALE GENOMIC DNA]</scope>
    <source>
        <strain evidence="13 14">D301</strain>
    </source>
</reference>
<dbReference type="Gene3D" id="2.170.190.11">
    <property type="entry name" value="Molybdopterin biosynthesis moea protein, domain 3"/>
    <property type="match status" value="1"/>
</dbReference>
<dbReference type="PATRIC" id="fig|106634.4.peg.527"/>
<evidence type="ECO:0000256" key="8">
    <source>
        <dbReference type="ARBA" id="ARBA00022842"/>
    </source>
</evidence>
<accession>A0A0G3FZD6</accession>
<feature type="domain" description="MoaB/Mog" evidence="12">
    <location>
        <begin position="190"/>
        <end position="327"/>
    </location>
</feature>